<sequence length="279" mass="29907">MNEFHRLIRCILACALLIVCAACTSIEVRKDEPVSSWVSRDSMKRKSEASARTVHDRIDGRPVKQFFHRHSAILSDGGMPMMVSTPGAGDDVRFAMPGSDGYGSAVALGDGYFLTAAHVPLKGHGGLFCMDKSGKPVVRSYRVVWTEKAADLAILHADVDTPGVKWAKDRSLANGAGIFTFGFGGGEWKPSQGQIISRGPTGDGNRHSDLKLSAPVVAGDSGGPVVTAAGELVGIVTRADYRWVRAFGRAWMRSGSHTTRPDIGMIEGIIAKDRASRKN</sequence>
<comment type="caution">
    <text evidence="2">The sequence shown here is derived from an EMBL/GenBank/DDBJ whole genome shotgun (WGS) entry which is preliminary data.</text>
</comment>
<dbReference type="RefSeq" id="WP_264499518.1">
    <property type="nucleotide sequence ID" value="NZ_JAPDDS010000001.1"/>
</dbReference>
<evidence type="ECO:0000256" key="1">
    <source>
        <dbReference type="SAM" id="SignalP"/>
    </source>
</evidence>
<keyword evidence="2" id="KW-0645">Protease</keyword>
<keyword evidence="1" id="KW-0732">Signal</keyword>
<feature type="signal peptide" evidence="1">
    <location>
        <begin position="1"/>
        <end position="21"/>
    </location>
</feature>
<organism evidence="2 3">
    <name type="scientific">Luteolibacter flavescens</name>
    <dbReference type="NCBI Taxonomy" id="1859460"/>
    <lineage>
        <taxon>Bacteria</taxon>
        <taxon>Pseudomonadati</taxon>
        <taxon>Verrucomicrobiota</taxon>
        <taxon>Verrucomicrobiia</taxon>
        <taxon>Verrucomicrobiales</taxon>
        <taxon>Verrucomicrobiaceae</taxon>
        <taxon>Luteolibacter</taxon>
    </lineage>
</organism>
<evidence type="ECO:0000313" key="3">
    <source>
        <dbReference type="Proteomes" id="UP001207930"/>
    </source>
</evidence>
<dbReference type="EMBL" id="JAPDDS010000001">
    <property type="protein sequence ID" value="MCW1883559.1"/>
    <property type="molecule type" value="Genomic_DNA"/>
</dbReference>
<gene>
    <name evidence="2" type="ORF">OKA04_02395</name>
</gene>
<dbReference type="GO" id="GO:0006508">
    <property type="term" value="P:proteolysis"/>
    <property type="evidence" value="ECO:0007669"/>
    <property type="project" value="UniProtKB-KW"/>
</dbReference>
<dbReference type="SUPFAM" id="SSF50494">
    <property type="entry name" value="Trypsin-like serine proteases"/>
    <property type="match status" value="1"/>
</dbReference>
<evidence type="ECO:0000313" key="2">
    <source>
        <dbReference type="EMBL" id="MCW1883559.1"/>
    </source>
</evidence>
<reference evidence="2 3" key="1">
    <citation type="submission" date="2022-10" db="EMBL/GenBank/DDBJ databases">
        <title>Luteolibacter flavescens strain MCCC 1K03193, whole genome shotgun sequencing project.</title>
        <authorList>
            <person name="Zhao G."/>
            <person name="Shen L."/>
        </authorList>
    </citation>
    <scope>NUCLEOTIDE SEQUENCE [LARGE SCALE GENOMIC DNA]</scope>
    <source>
        <strain evidence="2 3">MCCC 1K03193</strain>
    </source>
</reference>
<protein>
    <submittedName>
        <fullName evidence="2">Serine protease</fullName>
    </submittedName>
</protein>
<name>A0ABT3FJM5_9BACT</name>
<proteinExistence type="predicted"/>
<dbReference type="Proteomes" id="UP001207930">
    <property type="component" value="Unassembled WGS sequence"/>
</dbReference>
<dbReference type="Pfam" id="PF13365">
    <property type="entry name" value="Trypsin_2"/>
    <property type="match status" value="1"/>
</dbReference>
<dbReference type="GO" id="GO:0008233">
    <property type="term" value="F:peptidase activity"/>
    <property type="evidence" value="ECO:0007669"/>
    <property type="project" value="UniProtKB-KW"/>
</dbReference>
<keyword evidence="2" id="KW-0378">Hydrolase</keyword>
<dbReference type="InterPro" id="IPR009003">
    <property type="entry name" value="Peptidase_S1_PA"/>
</dbReference>
<keyword evidence="3" id="KW-1185">Reference proteome</keyword>
<accession>A0ABT3FJM5</accession>
<dbReference type="Gene3D" id="2.40.10.120">
    <property type="match status" value="1"/>
</dbReference>
<feature type="chain" id="PRO_5047057100" evidence="1">
    <location>
        <begin position="22"/>
        <end position="279"/>
    </location>
</feature>